<feature type="transmembrane region" description="Helical" evidence="1">
    <location>
        <begin position="87"/>
        <end position="105"/>
    </location>
</feature>
<evidence type="ECO:0000313" key="2">
    <source>
        <dbReference type="EMBL" id="EGK59184.1"/>
    </source>
</evidence>
<keyword evidence="1" id="KW-1133">Transmembrane helix</keyword>
<dbReference type="HOGENOM" id="CLU_1764739_0_0_9"/>
<evidence type="ECO:0000256" key="1">
    <source>
        <dbReference type="SAM" id="Phobius"/>
    </source>
</evidence>
<organism evidence="2 3">
    <name type="scientific">Centipeda periodontii DSM 2778</name>
    <dbReference type="NCBI Taxonomy" id="888060"/>
    <lineage>
        <taxon>Bacteria</taxon>
        <taxon>Bacillati</taxon>
        <taxon>Bacillota</taxon>
        <taxon>Negativicutes</taxon>
        <taxon>Selenomonadales</taxon>
        <taxon>Selenomonadaceae</taxon>
        <taxon>Centipeda</taxon>
    </lineage>
</organism>
<name>F5RN52_9FIRM</name>
<protein>
    <submittedName>
        <fullName evidence="2">Uncharacterized protein</fullName>
    </submittedName>
</protein>
<comment type="caution">
    <text evidence="2">The sequence shown here is derived from an EMBL/GenBank/DDBJ whole genome shotgun (WGS) entry which is preliminary data.</text>
</comment>
<keyword evidence="1" id="KW-0812">Transmembrane</keyword>
<evidence type="ECO:0000313" key="3">
    <source>
        <dbReference type="Proteomes" id="UP000004067"/>
    </source>
</evidence>
<dbReference type="Proteomes" id="UP000004067">
    <property type="component" value="Unassembled WGS sequence"/>
</dbReference>
<dbReference type="STRING" id="888060.HMPREF9081_1688"/>
<dbReference type="AlphaFoldDB" id="F5RN52"/>
<sequence length="147" mass="16197">MEIFVIVEFFSFAVLCGAATYMVKKAKEDRVAITVLSLLFLLLIIFMERCAPRGSVCEMVGQNALPAVATLLLVRFSYVGSQITEKLLGLGLLGLFVSTVAFVFVTGTEWEKFIQKAADIFTALSMGLMLGWLDFSLPVGRGRRCLK</sequence>
<accession>F5RN52</accession>
<dbReference type="RefSeq" id="WP_006306678.1">
    <property type="nucleotide sequence ID" value="NZ_GL892076.1"/>
</dbReference>
<proteinExistence type="predicted"/>
<feature type="transmembrane region" description="Helical" evidence="1">
    <location>
        <begin position="59"/>
        <end position="78"/>
    </location>
</feature>
<keyword evidence="1" id="KW-0472">Membrane</keyword>
<gene>
    <name evidence="2" type="ORF">HMPREF9081_1688</name>
</gene>
<feature type="transmembrane region" description="Helical" evidence="1">
    <location>
        <begin position="30"/>
        <end position="47"/>
    </location>
</feature>
<keyword evidence="3" id="KW-1185">Reference proteome</keyword>
<reference evidence="2 3" key="1">
    <citation type="submission" date="2011-04" db="EMBL/GenBank/DDBJ databases">
        <authorList>
            <person name="Muzny D."/>
            <person name="Qin X."/>
            <person name="Deng J."/>
            <person name="Jiang H."/>
            <person name="Liu Y."/>
            <person name="Qu J."/>
            <person name="Song X.-Z."/>
            <person name="Zhang L."/>
            <person name="Thornton R."/>
            <person name="Coyle M."/>
            <person name="Francisco L."/>
            <person name="Jackson L."/>
            <person name="Javaid M."/>
            <person name="Korchina V."/>
            <person name="Kovar C."/>
            <person name="Mata R."/>
            <person name="Mathew T."/>
            <person name="Ngo R."/>
            <person name="Nguyen L."/>
            <person name="Nguyen N."/>
            <person name="Okwuonu G."/>
            <person name="Ongeri F."/>
            <person name="Pham C."/>
            <person name="Simmons D."/>
            <person name="Wilczek-Boney K."/>
            <person name="Hale W."/>
            <person name="Jakkamsetti A."/>
            <person name="Pham P."/>
            <person name="Ruth R."/>
            <person name="San Lucas F."/>
            <person name="Warren J."/>
            <person name="Zhang J."/>
            <person name="Zhao Z."/>
            <person name="Zhou C."/>
            <person name="Zhu D."/>
            <person name="Lee S."/>
            <person name="Bess C."/>
            <person name="Blankenburg K."/>
            <person name="Forbes L."/>
            <person name="Fu Q."/>
            <person name="Gubbala S."/>
            <person name="Hirani K."/>
            <person name="Jayaseelan J.C."/>
            <person name="Lara F."/>
            <person name="Munidasa M."/>
            <person name="Palculict T."/>
            <person name="Patil S."/>
            <person name="Pu L.-L."/>
            <person name="Saada N."/>
            <person name="Tang L."/>
            <person name="Weissenberger G."/>
            <person name="Zhu Y."/>
            <person name="Hemphill L."/>
            <person name="Shang Y."/>
            <person name="Youmans B."/>
            <person name="Ayvaz T."/>
            <person name="Ross M."/>
            <person name="Santibanez J."/>
            <person name="Aqrawi P."/>
            <person name="Gross S."/>
            <person name="Joshi V."/>
            <person name="Fowler G."/>
            <person name="Nazareth L."/>
            <person name="Reid J."/>
            <person name="Worley K."/>
            <person name="Petrosino J."/>
            <person name="Highlander S."/>
            <person name="Gibbs R."/>
        </authorList>
    </citation>
    <scope>NUCLEOTIDE SEQUENCE [LARGE SCALE GENOMIC DNA]</scope>
    <source>
        <strain evidence="2 3">DSM 2778</strain>
    </source>
</reference>
<feature type="transmembrane region" description="Helical" evidence="1">
    <location>
        <begin position="6"/>
        <end position="23"/>
    </location>
</feature>
<dbReference type="EMBL" id="AFHQ01000038">
    <property type="protein sequence ID" value="EGK59184.1"/>
    <property type="molecule type" value="Genomic_DNA"/>
</dbReference>
<feature type="transmembrane region" description="Helical" evidence="1">
    <location>
        <begin position="117"/>
        <end position="137"/>
    </location>
</feature>